<evidence type="ECO:0000313" key="3">
    <source>
        <dbReference type="Proteomes" id="UP001444661"/>
    </source>
</evidence>
<evidence type="ECO:0000313" key="2">
    <source>
        <dbReference type="EMBL" id="KAK8054805.1"/>
    </source>
</evidence>
<reference evidence="2 3" key="1">
    <citation type="submission" date="2023-01" db="EMBL/GenBank/DDBJ databases">
        <title>Analysis of 21 Apiospora genomes using comparative genomics revels a genus with tremendous synthesis potential of carbohydrate active enzymes and secondary metabolites.</title>
        <authorList>
            <person name="Sorensen T."/>
        </authorList>
    </citation>
    <scope>NUCLEOTIDE SEQUENCE [LARGE SCALE GENOMIC DNA]</scope>
    <source>
        <strain evidence="2 3">CBS 33761</strain>
    </source>
</reference>
<feature type="compositionally biased region" description="Polar residues" evidence="1">
    <location>
        <begin position="269"/>
        <end position="294"/>
    </location>
</feature>
<sequence>MWTYWWTDVKPPWVPFSWNWLWIEATCSGGDGSGDTDKLCQESSGNNPTRICPLNTDDAPPVAVTGNSGRYTKVTFCKAFFNQKGLQEMTDAMQGETEESKRLDLQRWDNKAASFLHEVTHMDYFMNVPGYGPVIRDWQYKYHGNWHDAYGVRGAKMIGKFDHNNVPGLHSQTNAENLALFALAKWVELYGKDRRYPHLPALDEGEVPSTPPRPGNRDVVETSSGPPVCPAAGQPPSPPLPQCSEESSDVDSKLFGDPSGETQPLFDSFCSSVDTTQPKNSTVDSHGNSVQSGLEKSPPPNPDVYKGYTFDFSFRPADADDKTNCKISCQDGLASFKDYCGNNPGRYSPAFRQTQGSSADQPQTPGGIYQQTNMAMEASIEVGCGTYAYTIHKPPIQAPPPGTDCKTDDDCKEFGCEAGEHISCMQSSPATGPSCQCSAD</sequence>
<protein>
    <submittedName>
        <fullName evidence="2">GDSL-like lipase/acylhydrolase</fullName>
    </submittedName>
</protein>
<organism evidence="2 3">
    <name type="scientific">Apiospora rasikravindrae</name>
    <dbReference type="NCBI Taxonomy" id="990691"/>
    <lineage>
        <taxon>Eukaryota</taxon>
        <taxon>Fungi</taxon>
        <taxon>Dikarya</taxon>
        <taxon>Ascomycota</taxon>
        <taxon>Pezizomycotina</taxon>
        <taxon>Sordariomycetes</taxon>
        <taxon>Xylariomycetidae</taxon>
        <taxon>Amphisphaeriales</taxon>
        <taxon>Apiosporaceae</taxon>
        <taxon>Apiospora</taxon>
    </lineage>
</organism>
<proteinExistence type="predicted"/>
<keyword evidence="3" id="KW-1185">Reference proteome</keyword>
<gene>
    <name evidence="2" type="ORF">PG993_000032</name>
</gene>
<feature type="region of interest" description="Disordered" evidence="1">
    <location>
        <begin position="201"/>
        <end position="302"/>
    </location>
</feature>
<dbReference type="EMBL" id="JAQQWK010000001">
    <property type="protein sequence ID" value="KAK8054805.1"/>
    <property type="molecule type" value="Genomic_DNA"/>
</dbReference>
<accession>A0ABR1U7F9</accession>
<dbReference type="InterPro" id="IPR024079">
    <property type="entry name" value="MetalloPept_cat_dom_sf"/>
</dbReference>
<comment type="caution">
    <text evidence="2">The sequence shown here is derived from an EMBL/GenBank/DDBJ whole genome shotgun (WGS) entry which is preliminary data.</text>
</comment>
<feature type="compositionally biased region" description="Pro residues" evidence="1">
    <location>
        <begin position="227"/>
        <end position="241"/>
    </location>
</feature>
<dbReference type="Proteomes" id="UP001444661">
    <property type="component" value="Unassembled WGS sequence"/>
</dbReference>
<evidence type="ECO:0000256" key="1">
    <source>
        <dbReference type="SAM" id="MobiDB-lite"/>
    </source>
</evidence>
<dbReference type="Gene3D" id="3.40.390.10">
    <property type="entry name" value="Collagenase (Catalytic Domain)"/>
    <property type="match status" value="1"/>
</dbReference>
<name>A0ABR1U7F9_9PEZI</name>